<evidence type="ECO:0000313" key="1">
    <source>
        <dbReference type="EMBL" id="CAI5777262.1"/>
    </source>
</evidence>
<accession>A0AA35PA71</accession>
<dbReference type="AlphaFoldDB" id="A0AA35PA71"/>
<evidence type="ECO:0000313" key="2">
    <source>
        <dbReference type="Proteomes" id="UP001178461"/>
    </source>
</evidence>
<dbReference type="EMBL" id="OX395131">
    <property type="protein sequence ID" value="CAI5777262.1"/>
    <property type="molecule type" value="Genomic_DNA"/>
</dbReference>
<gene>
    <name evidence="1" type="ORF">PODLI_1B001500</name>
</gene>
<reference evidence="1" key="1">
    <citation type="submission" date="2022-12" db="EMBL/GenBank/DDBJ databases">
        <authorList>
            <person name="Alioto T."/>
            <person name="Alioto T."/>
            <person name="Gomez Garrido J."/>
        </authorList>
    </citation>
    <scope>NUCLEOTIDE SEQUENCE</scope>
</reference>
<organism evidence="1 2">
    <name type="scientific">Podarcis lilfordi</name>
    <name type="common">Lilford's wall lizard</name>
    <dbReference type="NCBI Taxonomy" id="74358"/>
    <lineage>
        <taxon>Eukaryota</taxon>
        <taxon>Metazoa</taxon>
        <taxon>Chordata</taxon>
        <taxon>Craniata</taxon>
        <taxon>Vertebrata</taxon>
        <taxon>Euteleostomi</taxon>
        <taxon>Lepidosauria</taxon>
        <taxon>Squamata</taxon>
        <taxon>Bifurcata</taxon>
        <taxon>Unidentata</taxon>
        <taxon>Episquamata</taxon>
        <taxon>Laterata</taxon>
        <taxon>Lacertibaenia</taxon>
        <taxon>Lacertidae</taxon>
        <taxon>Podarcis</taxon>
    </lineage>
</organism>
<proteinExistence type="predicted"/>
<sequence>MERYPGCCQLSDVIFNCNATSPPGLVQNSLNEASVLLAASLLALRKAKGLLHKSIFAGAAVSLLPRFSFGSLFPPDKACIQVRSRVGWTEGEEEQSMRRRLTVGLCVPWVHHPC</sequence>
<keyword evidence="2" id="KW-1185">Reference proteome</keyword>
<name>A0AA35PA71_9SAUR</name>
<dbReference type="Proteomes" id="UP001178461">
    <property type="component" value="Chromosome 6"/>
</dbReference>
<protein>
    <submittedName>
        <fullName evidence="1">Uncharacterized protein</fullName>
    </submittedName>
</protein>